<evidence type="ECO:0000256" key="1">
    <source>
        <dbReference type="ARBA" id="ARBA00008165"/>
    </source>
</evidence>
<dbReference type="Gene3D" id="3.40.50.10490">
    <property type="entry name" value="Glucose-6-phosphate isomerase like protein, domain 1"/>
    <property type="match status" value="1"/>
</dbReference>
<dbReference type="Pfam" id="PF01380">
    <property type="entry name" value="SIS"/>
    <property type="match status" value="1"/>
</dbReference>
<comment type="caution">
    <text evidence="10">The sequence shown here is derived from an EMBL/GenBank/DDBJ whole genome shotgun (WGS) entry which is preliminary data.</text>
</comment>
<dbReference type="InterPro" id="IPR046348">
    <property type="entry name" value="SIS_dom_sf"/>
</dbReference>
<evidence type="ECO:0000256" key="3">
    <source>
        <dbReference type="ARBA" id="ARBA00023122"/>
    </source>
</evidence>
<evidence type="ECO:0000256" key="6">
    <source>
        <dbReference type="PIRSR" id="PIRSR004692-3"/>
    </source>
</evidence>
<accession>A0A7V2SLB8</accession>
<dbReference type="SMART" id="SM00116">
    <property type="entry name" value="CBS"/>
    <property type="match status" value="2"/>
</dbReference>
<dbReference type="InterPro" id="IPR004800">
    <property type="entry name" value="KdsD/KpsF-type"/>
</dbReference>
<proteinExistence type="inferred from homology"/>
<dbReference type="EMBL" id="DRNO01000128">
    <property type="protein sequence ID" value="HFC03605.1"/>
    <property type="molecule type" value="Genomic_DNA"/>
</dbReference>
<dbReference type="GO" id="GO:0097367">
    <property type="term" value="F:carbohydrate derivative binding"/>
    <property type="evidence" value="ECO:0007669"/>
    <property type="project" value="InterPro"/>
</dbReference>
<keyword evidence="5" id="KW-0862">Zinc</keyword>
<dbReference type="InterPro" id="IPR046342">
    <property type="entry name" value="CBS_dom_sf"/>
</dbReference>
<feature type="binding site" evidence="5">
    <location>
        <position position="81"/>
    </location>
    <ligand>
        <name>Zn(2+)</name>
        <dbReference type="ChEBI" id="CHEBI:29105"/>
    </ligand>
</feature>
<dbReference type="CDD" id="cd04604">
    <property type="entry name" value="CBS_pair_SIS_assoc"/>
    <property type="match status" value="1"/>
</dbReference>
<evidence type="ECO:0000259" key="9">
    <source>
        <dbReference type="PROSITE" id="PS51464"/>
    </source>
</evidence>
<evidence type="ECO:0000256" key="2">
    <source>
        <dbReference type="ARBA" id="ARBA00022737"/>
    </source>
</evidence>
<feature type="site" description="Catalytically relevant" evidence="6">
    <location>
        <position position="192"/>
    </location>
</feature>
<evidence type="ECO:0000256" key="7">
    <source>
        <dbReference type="PROSITE-ProRule" id="PRU00703"/>
    </source>
</evidence>
<dbReference type="SUPFAM" id="SSF53697">
    <property type="entry name" value="SIS domain"/>
    <property type="match status" value="1"/>
</dbReference>
<feature type="domain" description="CBS" evidence="8">
    <location>
        <begin position="266"/>
        <end position="332"/>
    </location>
</feature>
<feature type="domain" description="CBS" evidence="8">
    <location>
        <begin position="209"/>
        <end position="265"/>
    </location>
</feature>
<dbReference type="GO" id="GO:0046872">
    <property type="term" value="F:metal ion binding"/>
    <property type="evidence" value="ECO:0007669"/>
    <property type="project" value="UniProtKB-KW"/>
</dbReference>
<dbReference type="InterPro" id="IPR001347">
    <property type="entry name" value="SIS_dom"/>
</dbReference>
<keyword evidence="3 7" id="KW-0129">CBS domain</keyword>
<dbReference type="NCBIfam" id="TIGR00393">
    <property type="entry name" value="kpsF"/>
    <property type="match status" value="1"/>
</dbReference>
<dbReference type="Proteomes" id="UP000885722">
    <property type="component" value="Unassembled WGS sequence"/>
</dbReference>
<dbReference type="PROSITE" id="PS51371">
    <property type="entry name" value="CBS"/>
    <property type="match status" value="2"/>
</dbReference>
<dbReference type="InterPro" id="IPR035474">
    <property type="entry name" value="SIS_Kpsf"/>
</dbReference>
<evidence type="ECO:0000256" key="4">
    <source>
        <dbReference type="PIRNR" id="PIRNR004692"/>
    </source>
</evidence>
<evidence type="ECO:0000256" key="5">
    <source>
        <dbReference type="PIRSR" id="PIRSR004692-2"/>
    </source>
</evidence>
<comment type="similarity">
    <text evidence="1 4">Belongs to the SIS family. GutQ/KpsF subfamily.</text>
</comment>
<dbReference type="PANTHER" id="PTHR42745:SF1">
    <property type="entry name" value="ARABINOSE 5-PHOSPHATE ISOMERASE KDSD"/>
    <property type="match status" value="1"/>
</dbReference>
<organism evidence="10">
    <name type="scientific">Nitratifractor salsuginis</name>
    <dbReference type="NCBI Taxonomy" id="269261"/>
    <lineage>
        <taxon>Bacteria</taxon>
        <taxon>Pseudomonadati</taxon>
        <taxon>Campylobacterota</taxon>
        <taxon>Epsilonproteobacteria</taxon>
        <taxon>Campylobacterales</taxon>
        <taxon>Sulfurovaceae</taxon>
        <taxon>Nitratifractor</taxon>
    </lineage>
</organism>
<protein>
    <submittedName>
        <fullName evidence="10">KpsF/GutQ family sugar-phosphate isomerase</fullName>
    </submittedName>
</protein>
<keyword evidence="2" id="KW-0677">Repeat</keyword>
<dbReference type="InterPro" id="IPR050986">
    <property type="entry name" value="GutQ/KpsF_isomerases"/>
</dbReference>
<dbReference type="Gene3D" id="3.10.580.10">
    <property type="entry name" value="CBS-domain"/>
    <property type="match status" value="1"/>
</dbReference>
<evidence type="ECO:0000259" key="8">
    <source>
        <dbReference type="PROSITE" id="PS51371"/>
    </source>
</evidence>
<reference evidence="10" key="1">
    <citation type="journal article" date="2020" name="mSystems">
        <title>Genome- and Community-Level Interaction Insights into Carbon Utilization and Element Cycling Functions of Hydrothermarchaeota in Hydrothermal Sediment.</title>
        <authorList>
            <person name="Zhou Z."/>
            <person name="Liu Y."/>
            <person name="Xu W."/>
            <person name="Pan J."/>
            <person name="Luo Z.H."/>
            <person name="Li M."/>
        </authorList>
    </citation>
    <scope>NUCLEOTIDE SEQUENCE [LARGE SCALE GENOMIC DNA]</scope>
    <source>
        <strain evidence="10">HyVt-513</strain>
    </source>
</reference>
<gene>
    <name evidence="10" type="ORF">ENJ74_01915</name>
</gene>
<dbReference type="Pfam" id="PF00571">
    <property type="entry name" value="CBS"/>
    <property type="match status" value="2"/>
</dbReference>
<dbReference type="FunFam" id="3.40.50.10490:FF:000011">
    <property type="entry name" value="Arabinose 5-phosphate isomerase"/>
    <property type="match status" value="1"/>
</dbReference>
<dbReference type="CDD" id="cd05014">
    <property type="entry name" value="SIS_Kpsf"/>
    <property type="match status" value="1"/>
</dbReference>
<feature type="site" description="Catalytically relevant" evidence="6">
    <location>
        <position position="151"/>
    </location>
</feature>
<feature type="domain" description="SIS" evidence="9">
    <location>
        <begin position="40"/>
        <end position="183"/>
    </location>
</feature>
<dbReference type="GO" id="GO:0005975">
    <property type="term" value="P:carbohydrate metabolic process"/>
    <property type="evidence" value="ECO:0007669"/>
    <property type="project" value="InterPro"/>
</dbReference>
<dbReference type="GO" id="GO:1901135">
    <property type="term" value="P:carbohydrate derivative metabolic process"/>
    <property type="evidence" value="ECO:0007669"/>
    <property type="project" value="InterPro"/>
</dbReference>
<evidence type="ECO:0000313" key="10">
    <source>
        <dbReference type="EMBL" id="HFC03605.1"/>
    </source>
</evidence>
<keyword evidence="10" id="KW-0413">Isomerase</keyword>
<dbReference type="InterPro" id="IPR000644">
    <property type="entry name" value="CBS_dom"/>
</dbReference>
<dbReference type="PANTHER" id="PTHR42745">
    <property type="match status" value="1"/>
</dbReference>
<dbReference type="PIRSF" id="PIRSF004692">
    <property type="entry name" value="KdsD_KpsF"/>
    <property type="match status" value="1"/>
</dbReference>
<dbReference type="GO" id="GO:0019146">
    <property type="term" value="F:arabinose-5-phosphate isomerase activity"/>
    <property type="evidence" value="ECO:0007669"/>
    <property type="project" value="UniProtKB-ARBA"/>
</dbReference>
<dbReference type="PROSITE" id="PS51464">
    <property type="entry name" value="SIS"/>
    <property type="match status" value="1"/>
</dbReference>
<feature type="site" description="Catalytically relevant" evidence="6">
    <location>
        <position position="58"/>
    </location>
</feature>
<name>A0A7V2SLB8_9BACT</name>
<dbReference type="AlphaFoldDB" id="A0A7V2SLB8"/>
<feature type="site" description="Catalytically relevant" evidence="6">
    <location>
        <position position="110"/>
    </location>
</feature>
<keyword evidence="5" id="KW-0479">Metal-binding</keyword>
<sequence>MNSKNPSSQSLVESARETLRIEAEALLAAEKKIDNRFVEAVESIYRLRGKLIVTGIGKSGLVGAKIAATLASTGTSSFFLHPSEALHGDLGMIGPEDGVLAISYSGESEELSNILPHIRRFGIPLLAMTADLDSTLARYADTVLDISVVREACPLGAAPTSSTTLTMAMGDALAVALMKKRDFRKEDFASFHPGGSLGRRLFIKVEDLMRKENLPIVEARTPLKEAIVVMSEGKLGNVLVTREGHLEALMSDGDLRRALMQEGFEMERPVIDYATIRPKVIRDTSLLASDALAMIEEAKVQLLPVVDDSDRVKGVIHLHDLVSAGIKSDRPLA</sequence>